<reference evidence="8" key="1">
    <citation type="journal article" date="2024" name="Syst. Appl. Microbiol.">
        <title>First single-strain enrichments of Electrothrix cable bacteria, description of E. aestuarii sp. nov. and E. rattekaaiensis sp. nov., and proposal of a cable bacteria taxonomy following the rules of the SeqCode.</title>
        <authorList>
            <person name="Plum-Jensen L.E."/>
            <person name="Schramm A."/>
            <person name="Marshall I.P.G."/>
        </authorList>
    </citation>
    <scope>NUCLEOTIDE SEQUENCE</scope>
    <source>
        <strain evidence="8">Rat1</strain>
    </source>
</reference>
<evidence type="ECO:0000256" key="3">
    <source>
        <dbReference type="ARBA" id="ARBA00023027"/>
    </source>
</evidence>
<name>A0AAU8LUK8_9BACT</name>
<dbReference type="InterPro" id="IPR029753">
    <property type="entry name" value="D-isomer_DH_CS"/>
</dbReference>
<dbReference type="InterPro" id="IPR006139">
    <property type="entry name" value="D-isomer_2_OHA_DH_cat_dom"/>
</dbReference>
<dbReference type="PROSITE" id="PS00671">
    <property type="entry name" value="D_2_HYDROXYACID_DH_3"/>
    <property type="match status" value="1"/>
</dbReference>
<dbReference type="Pfam" id="PF02826">
    <property type="entry name" value="2-Hacid_dh_C"/>
    <property type="match status" value="1"/>
</dbReference>
<dbReference type="GO" id="GO:0016616">
    <property type="term" value="F:oxidoreductase activity, acting on the CH-OH group of donors, NAD or NADP as acceptor"/>
    <property type="evidence" value="ECO:0007669"/>
    <property type="project" value="InterPro"/>
</dbReference>
<evidence type="ECO:0000259" key="7">
    <source>
        <dbReference type="Pfam" id="PF02826"/>
    </source>
</evidence>
<evidence type="ECO:0000256" key="2">
    <source>
        <dbReference type="ARBA" id="ARBA00023002"/>
    </source>
</evidence>
<dbReference type="CDD" id="cd12174">
    <property type="entry name" value="PGDH_like_3"/>
    <property type="match status" value="1"/>
</dbReference>
<keyword evidence="3" id="KW-0520">NAD</keyword>
<dbReference type="PANTHER" id="PTHR42938">
    <property type="entry name" value="FORMATE DEHYDROGENASE 1"/>
    <property type="match status" value="1"/>
</dbReference>
<sequence length="399" mass="43137">MTTCPIAVLNAVASEGLELFGENYQLHAEAKEALGLVVRSSPVNLDDFPNLVAIARAGAGVNNIPIDEASDRGICVFNTPGANANAVVELLFTMLGISLRNVKDGMTFCEGLEGDDEEKLNAEVEARKKGFKGMEMSGKTLGVIGLGQIGVRVANMGIHHNMRVIGYDPYPVMDNIHDLLPDVELAKARRNLLAQSDFVSLHVPLNKNTKGLVNDEFIDFMKEDALLFNYARGPVVDEDAVLKALDSGRIAGHISDFPSAKLIKHDKVILTPHLGASTAESEENCACMAVKELKDYLEYGNITHSVNFPNVESIPTVLVHTRLIVINKDTPGMIGLMSNILGKHGINIMSYTNKSNGTMGYNIIDTATAVSPEVCQEIEGVEGVIRTRVILLKSGRGEE</sequence>
<dbReference type="Pfam" id="PF00389">
    <property type="entry name" value="2-Hacid_dh"/>
    <property type="match status" value="1"/>
</dbReference>
<accession>A0AAU8LUK8</accession>
<organism evidence="8">
    <name type="scientific">Candidatus Electrothrix aestuarii</name>
    <dbReference type="NCBI Taxonomy" id="3062594"/>
    <lineage>
        <taxon>Bacteria</taxon>
        <taxon>Pseudomonadati</taxon>
        <taxon>Thermodesulfobacteriota</taxon>
        <taxon>Desulfobulbia</taxon>
        <taxon>Desulfobulbales</taxon>
        <taxon>Desulfobulbaceae</taxon>
        <taxon>Candidatus Electrothrix</taxon>
    </lineage>
</organism>
<dbReference type="PROSITE" id="PS00065">
    <property type="entry name" value="D_2_HYDROXYACID_DH_1"/>
    <property type="match status" value="1"/>
</dbReference>
<dbReference type="PROSITE" id="PS00670">
    <property type="entry name" value="D_2_HYDROXYACID_DH_2"/>
    <property type="match status" value="1"/>
</dbReference>
<dbReference type="Gene3D" id="3.40.50.720">
    <property type="entry name" value="NAD(P)-binding Rossmann-like Domain"/>
    <property type="match status" value="2"/>
</dbReference>
<feature type="domain" description="D-isomer specific 2-hydroxyacid dehydrogenase catalytic" evidence="6">
    <location>
        <begin position="25"/>
        <end position="307"/>
    </location>
</feature>
<evidence type="ECO:0000256" key="1">
    <source>
        <dbReference type="ARBA" id="ARBA00005854"/>
    </source>
</evidence>
<gene>
    <name evidence="8" type="ORF">Q3M24_20255</name>
</gene>
<evidence type="ECO:0000313" key="8">
    <source>
        <dbReference type="EMBL" id="XCN72597.1"/>
    </source>
</evidence>
<dbReference type="EMBL" id="CP159373">
    <property type="protein sequence ID" value="XCN72597.1"/>
    <property type="molecule type" value="Genomic_DNA"/>
</dbReference>
<dbReference type="InterPro" id="IPR029752">
    <property type="entry name" value="D-isomer_DH_CS1"/>
</dbReference>
<dbReference type="InterPro" id="IPR006140">
    <property type="entry name" value="D-isomer_DH_NAD-bd"/>
</dbReference>
<feature type="domain" description="D-isomer specific 2-hydroxyacid dehydrogenase NAD-binding" evidence="7">
    <location>
        <begin position="126"/>
        <end position="275"/>
    </location>
</feature>
<reference evidence="8" key="2">
    <citation type="submission" date="2024-06" db="EMBL/GenBank/DDBJ databases">
        <authorList>
            <person name="Plum-Jensen L.E."/>
            <person name="Schramm A."/>
            <person name="Marshall I.P.G."/>
        </authorList>
    </citation>
    <scope>NUCLEOTIDE SEQUENCE</scope>
    <source>
        <strain evidence="8">Rat1</strain>
    </source>
</reference>
<dbReference type="GO" id="GO:0051287">
    <property type="term" value="F:NAD binding"/>
    <property type="evidence" value="ECO:0007669"/>
    <property type="project" value="InterPro"/>
</dbReference>
<evidence type="ECO:0000256" key="5">
    <source>
        <dbReference type="RuleBase" id="RU003719"/>
    </source>
</evidence>
<dbReference type="SUPFAM" id="SSF51735">
    <property type="entry name" value="NAD(P)-binding Rossmann-fold domains"/>
    <property type="match status" value="1"/>
</dbReference>
<dbReference type="SUPFAM" id="SSF52283">
    <property type="entry name" value="Formate/glycerate dehydrogenase catalytic domain-like"/>
    <property type="match status" value="1"/>
</dbReference>
<evidence type="ECO:0000256" key="4">
    <source>
        <dbReference type="ARBA" id="ARBA00029440"/>
    </source>
</evidence>
<keyword evidence="2 5" id="KW-0560">Oxidoreductase</keyword>
<dbReference type="InterPro" id="IPR045865">
    <property type="entry name" value="ACT-like_dom_sf"/>
</dbReference>
<dbReference type="InterPro" id="IPR036291">
    <property type="entry name" value="NAD(P)-bd_dom_sf"/>
</dbReference>
<dbReference type="KEGG" id="eaj:Q3M24_20255"/>
<proteinExistence type="inferred from homology"/>
<dbReference type="PANTHER" id="PTHR42938:SF47">
    <property type="entry name" value="HYDROXYPYRUVATE REDUCTASE"/>
    <property type="match status" value="1"/>
</dbReference>
<comment type="pathway">
    <text evidence="4">Amino-acid biosynthesis.</text>
</comment>
<dbReference type="CDD" id="cd04901">
    <property type="entry name" value="ACT_3PGDH"/>
    <property type="match status" value="1"/>
</dbReference>
<dbReference type="SUPFAM" id="SSF55021">
    <property type="entry name" value="ACT-like"/>
    <property type="match status" value="1"/>
</dbReference>
<protein>
    <submittedName>
        <fullName evidence="8">Phosphoglycerate dehydrogenase</fullName>
    </submittedName>
</protein>
<dbReference type="AlphaFoldDB" id="A0AAU8LUK8"/>
<dbReference type="Gene3D" id="3.30.70.260">
    <property type="match status" value="1"/>
</dbReference>
<comment type="similarity">
    <text evidence="1 5">Belongs to the D-isomer specific 2-hydroxyacid dehydrogenase family.</text>
</comment>
<evidence type="ECO:0000259" key="6">
    <source>
        <dbReference type="Pfam" id="PF00389"/>
    </source>
</evidence>